<sequence>MEDWKDVRRSCCLHLFGRGQASSQERVRICDLAMRQRMRRRVWAMLQCVLLCELYPVPAATLRFQLSVHQSRDEQTPPTKQALCVPTPYRYGSLLNTKEPHHNHLHHNPS</sequence>
<reference evidence="2" key="1">
    <citation type="submission" date="2020-01" db="EMBL/GenBank/DDBJ databases">
        <authorList>
            <consortium name="DOE Joint Genome Institute"/>
            <person name="Haridas S."/>
            <person name="Albert R."/>
            <person name="Binder M."/>
            <person name="Bloem J."/>
            <person name="Labutti K."/>
            <person name="Salamov A."/>
            <person name="Andreopoulos B."/>
            <person name="Baker S.E."/>
            <person name="Barry K."/>
            <person name="Bills G."/>
            <person name="Bluhm B.H."/>
            <person name="Cannon C."/>
            <person name="Castanera R."/>
            <person name="Culley D.E."/>
            <person name="Daum C."/>
            <person name="Ezra D."/>
            <person name="Gonzalez J.B."/>
            <person name="Henrissat B."/>
            <person name="Kuo A."/>
            <person name="Liang C."/>
            <person name="Lipzen A."/>
            <person name="Lutzoni F."/>
            <person name="Magnuson J."/>
            <person name="Mondo S."/>
            <person name="Nolan M."/>
            <person name="Ohm R."/>
            <person name="Pangilinan J."/>
            <person name="Park H.-J."/>
            <person name="Ramirez L."/>
            <person name="Alfaro M."/>
            <person name="Sun H."/>
            <person name="Tritt A."/>
            <person name="Yoshinaga Y."/>
            <person name="Zwiers L.-H."/>
            <person name="Turgeon B.G."/>
            <person name="Goodwin S.B."/>
            <person name="Spatafora J.W."/>
            <person name="Crous P.W."/>
            <person name="Grigoriev I.V."/>
        </authorList>
    </citation>
    <scope>NUCLEOTIDE SEQUENCE</scope>
    <source>
        <strain evidence="2">P77</strain>
    </source>
</reference>
<feature type="transmembrane region" description="Helical" evidence="1">
    <location>
        <begin position="42"/>
        <end position="62"/>
    </location>
</feature>
<dbReference type="Proteomes" id="UP000800040">
    <property type="component" value="Unassembled WGS sequence"/>
</dbReference>
<protein>
    <submittedName>
        <fullName evidence="2">Uncharacterized protein</fullName>
    </submittedName>
</protein>
<keyword evidence="1" id="KW-1133">Transmembrane helix</keyword>
<dbReference type="EMBL" id="ML975248">
    <property type="protein sequence ID" value="KAF1838877.1"/>
    <property type="molecule type" value="Genomic_DNA"/>
</dbReference>
<keyword evidence="1" id="KW-0812">Transmembrane</keyword>
<accession>A0A6A5KRT0</accession>
<organism evidence="2 3">
    <name type="scientific">Decorospora gaudefroyi</name>
    <dbReference type="NCBI Taxonomy" id="184978"/>
    <lineage>
        <taxon>Eukaryota</taxon>
        <taxon>Fungi</taxon>
        <taxon>Dikarya</taxon>
        <taxon>Ascomycota</taxon>
        <taxon>Pezizomycotina</taxon>
        <taxon>Dothideomycetes</taxon>
        <taxon>Pleosporomycetidae</taxon>
        <taxon>Pleosporales</taxon>
        <taxon>Pleosporineae</taxon>
        <taxon>Pleosporaceae</taxon>
        <taxon>Decorospora</taxon>
    </lineage>
</organism>
<proteinExistence type="predicted"/>
<evidence type="ECO:0000256" key="1">
    <source>
        <dbReference type="SAM" id="Phobius"/>
    </source>
</evidence>
<evidence type="ECO:0000313" key="2">
    <source>
        <dbReference type="EMBL" id="KAF1838877.1"/>
    </source>
</evidence>
<evidence type="ECO:0000313" key="3">
    <source>
        <dbReference type="Proteomes" id="UP000800040"/>
    </source>
</evidence>
<keyword evidence="1" id="KW-0472">Membrane</keyword>
<name>A0A6A5KRT0_9PLEO</name>
<gene>
    <name evidence="2" type="ORF">BDW02DRAFT_304047</name>
</gene>
<keyword evidence="3" id="KW-1185">Reference proteome</keyword>
<dbReference type="AlphaFoldDB" id="A0A6A5KRT0"/>